<keyword evidence="4" id="KW-0798">TonB box</keyword>
<proteinExistence type="inferred from homology"/>
<comment type="caution">
    <text evidence="8">The sequence shown here is derived from an EMBL/GenBank/DDBJ whole genome shotgun (WGS) entry which is preliminary data.</text>
</comment>
<keyword evidence="5" id="KW-0732">Signal</keyword>
<dbReference type="Gene3D" id="2.40.170.20">
    <property type="entry name" value="TonB-dependent receptor, beta-barrel domain"/>
    <property type="match status" value="1"/>
</dbReference>
<feature type="domain" description="TonB-dependent receptor-like beta-barrel" evidence="6">
    <location>
        <begin position="431"/>
        <end position="953"/>
    </location>
</feature>
<dbReference type="InterPro" id="IPR037066">
    <property type="entry name" value="Plug_dom_sf"/>
</dbReference>
<keyword evidence="2 4" id="KW-0472">Membrane</keyword>
<keyword evidence="8" id="KW-0675">Receptor</keyword>
<evidence type="ECO:0000256" key="3">
    <source>
        <dbReference type="ARBA" id="ARBA00023237"/>
    </source>
</evidence>
<dbReference type="EMBL" id="JAMFTH010000001">
    <property type="protein sequence ID" value="MCP8898078.1"/>
    <property type="molecule type" value="Genomic_DNA"/>
</dbReference>
<dbReference type="Proteomes" id="UP001139319">
    <property type="component" value="Unassembled WGS sequence"/>
</dbReference>
<dbReference type="AlphaFoldDB" id="A0A9X2KSR3"/>
<dbReference type="NCBIfam" id="TIGR01782">
    <property type="entry name" value="TonB-Xanth-Caul"/>
    <property type="match status" value="1"/>
</dbReference>
<dbReference type="SUPFAM" id="SSF56935">
    <property type="entry name" value="Porins"/>
    <property type="match status" value="1"/>
</dbReference>
<dbReference type="GO" id="GO:0009279">
    <property type="term" value="C:cell outer membrane"/>
    <property type="evidence" value="ECO:0007669"/>
    <property type="project" value="UniProtKB-SubCell"/>
</dbReference>
<dbReference type="InterPro" id="IPR012910">
    <property type="entry name" value="Plug_dom"/>
</dbReference>
<dbReference type="Gene3D" id="2.170.130.10">
    <property type="entry name" value="TonB-dependent receptor, plug domain"/>
    <property type="match status" value="1"/>
</dbReference>
<evidence type="ECO:0000313" key="8">
    <source>
        <dbReference type="EMBL" id="MCP8898078.1"/>
    </source>
</evidence>
<dbReference type="RefSeq" id="WP_253966368.1">
    <property type="nucleotide sequence ID" value="NZ_JAMFTH010000001.1"/>
</dbReference>
<name>A0A9X2KSR3_9GAMM</name>
<evidence type="ECO:0000256" key="1">
    <source>
        <dbReference type="ARBA" id="ARBA00004442"/>
    </source>
</evidence>
<comment type="subcellular location">
    <subcellularLocation>
        <location evidence="1 4">Cell outer membrane</location>
    </subcellularLocation>
</comment>
<feature type="domain" description="TonB-dependent receptor plug" evidence="7">
    <location>
        <begin position="62"/>
        <end position="163"/>
    </location>
</feature>
<dbReference type="Pfam" id="PF00593">
    <property type="entry name" value="TonB_dep_Rec_b-barrel"/>
    <property type="match status" value="1"/>
</dbReference>
<accession>A0A9X2KSR3</accession>
<keyword evidence="3" id="KW-0998">Cell outer membrane</keyword>
<reference evidence="8" key="2">
    <citation type="submission" date="2023-01" db="EMBL/GenBank/DDBJ databases">
        <title>Gilvimarinus xylanilyticus HB14 isolated from Caulerpa lentillifera aquaculture base in Hainan, China.</title>
        <authorList>
            <person name="Zhang Y.-J."/>
        </authorList>
    </citation>
    <scope>NUCLEOTIDE SEQUENCE</scope>
    <source>
        <strain evidence="8">HB14</strain>
    </source>
</reference>
<gene>
    <name evidence="8" type="ORF">M6D89_02050</name>
</gene>
<evidence type="ECO:0000259" key="6">
    <source>
        <dbReference type="Pfam" id="PF00593"/>
    </source>
</evidence>
<dbReference type="InterPro" id="IPR010104">
    <property type="entry name" value="TonB_rcpt_bac"/>
</dbReference>
<dbReference type="InterPro" id="IPR000531">
    <property type="entry name" value="Beta-barrel_TonB"/>
</dbReference>
<evidence type="ECO:0000256" key="4">
    <source>
        <dbReference type="RuleBase" id="RU003357"/>
    </source>
</evidence>
<reference evidence="8" key="1">
    <citation type="submission" date="2022-05" db="EMBL/GenBank/DDBJ databases">
        <authorList>
            <person name="Sun H.-N."/>
        </authorList>
    </citation>
    <scope>NUCLEOTIDE SEQUENCE</scope>
    <source>
        <strain evidence="8">HB14</strain>
    </source>
</reference>
<feature type="chain" id="PRO_5040748716" evidence="5">
    <location>
        <begin position="35"/>
        <end position="985"/>
    </location>
</feature>
<evidence type="ECO:0000259" key="7">
    <source>
        <dbReference type="Pfam" id="PF07715"/>
    </source>
</evidence>
<keyword evidence="9" id="KW-1185">Reference proteome</keyword>
<organism evidence="8 9">
    <name type="scientific">Gilvimarinus xylanilyticus</name>
    <dbReference type="NCBI Taxonomy" id="2944139"/>
    <lineage>
        <taxon>Bacteria</taxon>
        <taxon>Pseudomonadati</taxon>
        <taxon>Pseudomonadota</taxon>
        <taxon>Gammaproteobacteria</taxon>
        <taxon>Cellvibrionales</taxon>
        <taxon>Cellvibrionaceae</taxon>
        <taxon>Gilvimarinus</taxon>
    </lineage>
</organism>
<dbReference type="Pfam" id="PF07715">
    <property type="entry name" value="Plug"/>
    <property type="match status" value="1"/>
</dbReference>
<sequence>MSDINKINLPKAVAAISSAMVTASALAFSQGALAQEQETSPMLEEVVVTGIRASLQAAVDVKRDSVQISDAIVAEDIGKLPDNNIAEALQRITGVSIVRDFGVGTSVSIRGLPQNRIELNGRSTIGDGRGGVSLEDFPSSFLKQVEVIKSPTADMIEGALGGTVRMETRSPLELDGPTIAGYLAGEYTDKTENWGPIFNATAGDNWDLGEAGTIGAVAMFSYQDRELRRDSYFNRVQALAKSDAGDGSNPEDAIPFDANTPSGRYIVRDQNTVEQYVEERERTASFVSVEWAPASEDGHIFLEYNTTSRGGYQGGNSILDVGGTREYDANTVQDANGQVDNYTLPGVFQIPKTWSEFRETDTETIAFGADWDLTDKLNVFAEYVDASSESSAPDNEFNLRPVRRADFEADGSINMQTADAEFDGTNGGIPSIVYSDPNLLTNPNNLALREFEAELNDTTNDETAFRIDVDYREPFGIGWISSVEAGYRQTERDYSFRRAKFEQADVHSDTYYLDENGNPTDEQAVFWINDYEAMFPGSITTVNYDNSFDQTGLAGQNDLLTYRVFDPMQLHNIDDVFLDWQQLYQGTTLETSGTLSDNMTDDLGAYRDITEETSALYAMANLDFGAVRANVGVRYVESEISSSDADGDSGSNDYDDVLPSANITYSVTDNTLVRFAAAKVMRRAGFEQLAPSAGVDDSYVTAERGAIDLDPFRATQYDLSVEHYFGDTNMISAAIFYKDVSSFFTTSSSCVADSRTQSAPQNVTEYGNVCLLNSAGQNNPTLEYVDSANFANEAEGIAYVEGLRDQGLTGIRTYAQENGDSGFVKGLELGYQQIFDFLPGMLSGLGMNANYTYADSETPDGSQMLNISEHTINTQVFWEYEDVSVRFAYNWRDDFLFSEQEKRVENIGALATNSSQDDPTAGNNYTEARGQLDFSVSYDINDNISLVGNATNLTGENTVFITELGSPWQYYESDRRYSVGVRAKF</sequence>
<comment type="similarity">
    <text evidence="4">Belongs to the TonB-dependent receptor family.</text>
</comment>
<evidence type="ECO:0000256" key="5">
    <source>
        <dbReference type="SAM" id="SignalP"/>
    </source>
</evidence>
<evidence type="ECO:0000256" key="2">
    <source>
        <dbReference type="ARBA" id="ARBA00023136"/>
    </source>
</evidence>
<dbReference type="PANTHER" id="PTHR40980">
    <property type="entry name" value="PLUG DOMAIN-CONTAINING PROTEIN"/>
    <property type="match status" value="1"/>
</dbReference>
<dbReference type="PANTHER" id="PTHR40980:SF3">
    <property type="entry name" value="TONB-DEPENDENT RECEPTOR-LIKE BETA-BARREL DOMAIN-CONTAINING PROTEIN"/>
    <property type="match status" value="1"/>
</dbReference>
<dbReference type="InterPro" id="IPR036942">
    <property type="entry name" value="Beta-barrel_TonB_sf"/>
</dbReference>
<feature type="signal peptide" evidence="5">
    <location>
        <begin position="1"/>
        <end position="34"/>
    </location>
</feature>
<protein>
    <submittedName>
        <fullName evidence="8">TonB-dependent receptor</fullName>
    </submittedName>
</protein>
<evidence type="ECO:0000313" key="9">
    <source>
        <dbReference type="Proteomes" id="UP001139319"/>
    </source>
</evidence>